<dbReference type="InterPro" id="IPR045188">
    <property type="entry name" value="Boi1/Boi2-like"/>
</dbReference>
<dbReference type="PROSITE" id="PS50003">
    <property type="entry name" value="PH_DOMAIN"/>
    <property type="match status" value="1"/>
</dbReference>
<dbReference type="Gene3D" id="2.30.29.30">
    <property type="entry name" value="Pleckstrin-homology domain (PH domain)/Phosphotyrosine-binding domain (PTB)"/>
    <property type="match status" value="1"/>
</dbReference>
<feature type="domain" description="PH" evidence="3">
    <location>
        <begin position="89"/>
        <end position="193"/>
    </location>
</feature>
<dbReference type="InterPro" id="IPR001849">
    <property type="entry name" value="PH_domain"/>
</dbReference>
<accession>A0ABD1Y0D9</accession>
<dbReference type="EMBL" id="JBHFFA010000006">
    <property type="protein sequence ID" value="KAL2620200.1"/>
    <property type="molecule type" value="Genomic_DNA"/>
</dbReference>
<feature type="coiled-coil region" evidence="1">
    <location>
        <begin position="263"/>
        <end position="374"/>
    </location>
</feature>
<dbReference type="AlphaFoldDB" id="A0ABD1Y0D9"/>
<evidence type="ECO:0000313" key="4">
    <source>
        <dbReference type="EMBL" id="KAL2620200.1"/>
    </source>
</evidence>
<keyword evidence="1" id="KW-0175">Coiled coil</keyword>
<evidence type="ECO:0000313" key="5">
    <source>
        <dbReference type="Proteomes" id="UP001605036"/>
    </source>
</evidence>
<sequence>MIRSGEESWGYKTKSRIGASSIPAVFLLARVFVADRLNSVRLSVVPSLGCAKWSASTVLVRLHCGQMADEDTQSSLEKIKKRLANASATCIMEGALLKRSETLRKWNQRWFTLDPTTGKMEYRLHHGDANPRGVIHFESDSTITLSPINFHGLNKYDGCCLYIGSPQKKEYFLCAETPTIARAWVSTLRSAALVLKAHKEAVDSLSGNGHAKLGTVAAVVSAANATAREGMKEIHMSMKQAVKQGPSPQRSHTHSQDMSDVVKETLRVKDEELNQMARDLRARDFTIKEMADRLSETAEAAEAAASAAKAMDKERRNAHAEIELLRKEFEERLYLAAREVRMAEERTSTANKTRDEALLEAQRWRVELGKANEQMVVMQGAVVRAEESARRAITDAEEKIRLAKGSELGALAAKEEAFQLAKQWQAQADYYRDQAARYLGILQERDAQEQRQAGYQEGVSSVEEPDNSGIETPVALSSEKTVKEIPFGVTYENMTSDSPAGRSLERSAVETFAEVQMPVETNEGVVDKGTGGDSLTYRSKSLETRSAGSEVLSESKSAGSAEVEAAVVAAVETIPSAQTPELSAVDFLSESPSTVPSAIISTELLQTESREFTSGLAISEIP</sequence>
<dbReference type="SUPFAM" id="SSF50729">
    <property type="entry name" value="PH domain-like"/>
    <property type="match status" value="1"/>
</dbReference>
<name>A0ABD1Y0D9_9MARC</name>
<dbReference type="CDD" id="cd00821">
    <property type="entry name" value="PH"/>
    <property type="match status" value="1"/>
</dbReference>
<evidence type="ECO:0000256" key="1">
    <source>
        <dbReference type="SAM" id="Coils"/>
    </source>
</evidence>
<keyword evidence="5" id="KW-1185">Reference proteome</keyword>
<dbReference type="SMART" id="SM00233">
    <property type="entry name" value="PH"/>
    <property type="match status" value="1"/>
</dbReference>
<comment type="caution">
    <text evidence="4">The sequence shown here is derived from an EMBL/GenBank/DDBJ whole genome shotgun (WGS) entry which is preliminary data.</text>
</comment>
<reference evidence="4 5" key="1">
    <citation type="submission" date="2024-09" db="EMBL/GenBank/DDBJ databases">
        <title>Chromosome-scale assembly of Riccia fluitans.</title>
        <authorList>
            <person name="Paukszto L."/>
            <person name="Sawicki J."/>
            <person name="Karawczyk K."/>
            <person name="Piernik-Szablinska J."/>
            <person name="Szczecinska M."/>
            <person name="Mazdziarz M."/>
        </authorList>
    </citation>
    <scope>NUCLEOTIDE SEQUENCE [LARGE SCALE GENOMIC DNA]</scope>
    <source>
        <strain evidence="4">Rf_01</strain>
        <tissue evidence="4">Aerial parts of the thallus</tissue>
    </source>
</reference>
<proteinExistence type="predicted"/>
<protein>
    <recommendedName>
        <fullName evidence="3">PH domain-containing protein</fullName>
    </recommendedName>
</protein>
<evidence type="ECO:0000259" key="3">
    <source>
        <dbReference type="PROSITE" id="PS50003"/>
    </source>
</evidence>
<evidence type="ECO:0000256" key="2">
    <source>
        <dbReference type="SAM" id="MobiDB-lite"/>
    </source>
</evidence>
<dbReference type="InterPro" id="IPR011993">
    <property type="entry name" value="PH-like_dom_sf"/>
</dbReference>
<dbReference type="Pfam" id="PF00169">
    <property type="entry name" value="PH"/>
    <property type="match status" value="1"/>
</dbReference>
<organism evidence="4 5">
    <name type="scientific">Riccia fluitans</name>
    <dbReference type="NCBI Taxonomy" id="41844"/>
    <lineage>
        <taxon>Eukaryota</taxon>
        <taxon>Viridiplantae</taxon>
        <taxon>Streptophyta</taxon>
        <taxon>Embryophyta</taxon>
        <taxon>Marchantiophyta</taxon>
        <taxon>Marchantiopsida</taxon>
        <taxon>Marchantiidae</taxon>
        <taxon>Marchantiales</taxon>
        <taxon>Ricciaceae</taxon>
        <taxon>Riccia</taxon>
    </lineage>
</organism>
<feature type="region of interest" description="Disordered" evidence="2">
    <location>
        <begin position="449"/>
        <end position="471"/>
    </location>
</feature>
<dbReference type="PANTHER" id="PTHR22902">
    <property type="entry name" value="SESQUIPEDALIAN"/>
    <property type="match status" value="1"/>
</dbReference>
<dbReference type="Proteomes" id="UP001605036">
    <property type="component" value="Unassembled WGS sequence"/>
</dbReference>
<dbReference type="PANTHER" id="PTHR22902:SF49">
    <property type="entry name" value="OS03G0666200 PROTEIN"/>
    <property type="match status" value="1"/>
</dbReference>
<gene>
    <name evidence="4" type="ORF">R1flu_000405</name>
</gene>